<evidence type="ECO:0000256" key="2">
    <source>
        <dbReference type="ARBA" id="ARBA00008226"/>
    </source>
</evidence>
<dbReference type="InterPro" id="IPR004154">
    <property type="entry name" value="Anticodon-bd"/>
</dbReference>
<keyword evidence="7" id="KW-0436">Ligase</keyword>
<dbReference type="InterPro" id="IPR045864">
    <property type="entry name" value="aa-tRNA-synth_II/BPL/LPL"/>
</dbReference>
<dbReference type="PROSITE" id="PS50862">
    <property type="entry name" value="AA_TRNA_LIGASE_II"/>
    <property type="match status" value="1"/>
</dbReference>
<evidence type="ECO:0000256" key="9">
    <source>
        <dbReference type="ARBA" id="ARBA00022840"/>
    </source>
</evidence>
<dbReference type="SUPFAM" id="SSF81271">
    <property type="entry name" value="TGS-like"/>
    <property type="match status" value="1"/>
</dbReference>
<dbReference type="FunFam" id="3.10.20.30:FF:000006">
    <property type="entry name" value="Threonine--tRNA ligase, cytoplasmic"/>
    <property type="match status" value="1"/>
</dbReference>
<feature type="region of interest" description="Disordered" evidence="16">
    <location>
        <begin position="18"/>
        <end position="56"/>
    </location>
</feature>
<keyword evidence="8" id="KW-0547">Nucleotide-binding</keyword>
<dbReference type="GO" id="GO:0005524">
    <property type="term" value="F:ATP binding"/>
    <property type="evidence" value="ECO:0007669"/>
    <property type="project" value="UniProtKB-KW"/>
</dbReference>
<feature type="domain" description="Aminoacyl-transfer RNA synthetases class-II family profile" evidence="17">
    <location>
        <begin position="358"/>
        <end position="754"/>
    </location>
</feature>
<evidence type="ECO:0000256" key="15">
    <source>
        <dbReference type="ARBA" id="ARBA00049515"/>
    </source>
</evidence>
<dbReference type="InterPro" id="IPR018163">
    <property type="entry name" value="Thr/Ala-tRNA-synth_IIc_edit"/>
</dbReference>
<keyword evidence="10" id="KW-0648">Protein biosynthesis</keyword>
<dbReference type="Pfam" id="PF00587">
    <property type="entry name" value="tRNA-synt_2b"/>
    <property type="match status" value="1"/>
</dbReference>
<name>A0A834G4J9_RHOSS</name>
<evidence type="ECO:0000256" key="1">
    <source>
        <dbReference type="ARBA" id="ARBA00004305"/>
    </source>
</evidence>
<keyword evidence="12" id="KW-0496">Mitochondrion</keyword>
<dbReference type="EC" id="6.1.1.3" evidence="4"/>
<dbReference type="Gene3D" id="3.40.50.800">
    <property type="entry name" value="Anticodon-binding domain"/>
    <property type="match status" value="1"/>
</dbReference>
<comment type="caution">
    <text evidence="19">The sequence shown here is derived from an EMBL/GenBank/DDBJ whole genome shotgun (WGS) entry which is preliminary data.</text>
</comment>
<dbReference type="Pfam" id="PF02824">
    <property type="entry name" value="TGS"/>
    <property type="match status" value="1"/>
</dbReference>
<comment type="subcellular location">
    <subcellularLocation>
        <location evidence="1">Mitochondrion matrix</location>
    </subcellularLocation>
</comment>
<dbReference type="GO" id="GO:0006435">
    <property type="term" value="P:threonyl-tRNA aminoacylation"/>
    <property type="evidence" value="ECO:0007669"/>
    <property type="project" value="TreeGrafter"/>
</dbReference>
<evidence type="ECO:0000256" key="4">
    <source>
        <dbReference type="ARBA" id="ARBA00013163"/>
    </source>
</evidence>
<keyword evidence="13" id="KW-0030">Aminoacyl-tRNA synthetase</keyword>
<dbReference type="SMART" id="SM00863">
    <property type="entry name" value="tRNA_SAD"/>
    <property type="match status" value="1"/>
</dbReference>
<dbReference type="OrthoDB" id="5423599at2759"/>
<evidence type="ECO:0000256" key="6">
    <source>
        <dbReference type="ARBA" id="ARBA00022553"/>
    </source>
</evidence>
<evidence type="ECO:0000256" key="13">
    <source>
        <dbReference type="ARBA" id="ARBA00023146"/>
    </source>
</evidence>
<dbReference type="Gene3D" id="3.30.980.10">
    <property type="entry name" value="Threonyl-trna Synthetase, Chain A, domain 2"/>
    <property type="match status" value="1"/>
</dbReference>
<feature type="domain" description="TGS" evidence="18">
    <location>
        <begin position="108"/>
        <end position="172"/>
    </location>
</feature>
<evidence type="ECO:0000259" key="17">
    <source>
        <dbReference type="PROSITE" id="PS50862"/>
    </source>
</evidence>
<dbReference type="InterPro" id="IPR036621">
    <property type="entry name" value="Anticodon-bd_dom_sf"/>
</dbReference>
<evidence type="ECO:0000256" key="8">
    <source>
        <dbReference type="ARBA" id="ARBA00022741"/>
    </source>
</evidence>
<comment type="similarity">
    <text evidence="2">Belongs to the class-II aminoacyl-tRNA synthetase family.</text>
</comment>
<dbReference type="Proteomes" id="UP000626092">
    <property type="component" value="Unassembled WGS sequence"/>
</dbReference>
<dbReference type="InterPro" id="IPR012675">
    <property type="entry name" value="Beta-grasp_dom_sf"/>
</dbReference>
<organism evidence="19 20">
    <name type="scientific">Rhododendron simsii</name>
    <name type="common">Sims's rhododendron</name>
    <dbReference type="NCBI Taxonomy" id="118357"/>
    <lineage>
        <taxon>Eukaryota</taxon>
        <taxon>Viridiplantae</taxon>
        <taxon>Streptophyta</taxon>
        <taxon>Embryophyta</taxon>
        <taxon>Tracheophyta</taxon>
        <taxon>Spermatophyta</taxon>
        <taxon>Magnoliopsida</taxon>
        <taxon>eudicotyledons</taxon>
        <taxon>Gunneridae</taxon>
        <taxon>Pentapetalae</taxon>
        <taxon>asterids</taxon>
        <taxon>Ericales</taxon>
        <taxon>Ericaceae</taxon>
        <taxon>Ericoideae</taxon>
        <taxon>Rhodoreae</taxon>
        <taxon>Rhododendron</taxon>
    </lineage>
</organism>
<dbReference type="InterPro" id="IPR012947">
    <property type="entry name" value="tRNA_SAD"/>
</dbReference>
<dbReference type="GO" id="GO:0009507">
    <property type="term" value="C:chloroplast"/>
    <property type="evidence" value="ECO:0007669"/>
    <property type="project" value="TreeGrafter"/>
</dbReference>
<dbReference type="Gene3D" id="3.10.20.30">
    <property type="match status" value="1"/>
</dbReference>
<dbReference type="InterPro" id="IPR033728">
    <property type="entry name" value="ThrRS_core"/>
</dbReference>
<dbReference type="SUPFAM" id="SSF55186">
    <property type="entry name" value="ThrRS/AlaRS common domain"/>
    <property type="match status" value="1"/>
</dbReference>
<dbReference type="PANTHER" id="PTHR11451">
    <property type="entry name" value="THREONINE-TRNA LIGASE"/>
    <property type="match status" value="1"/>
</dbReference>
<dbReference type="CDD" id="cd01667">
    <property type="entry name" value="TGS_ThrRS"/>
    <property type="match status" value="1"/>
</dbReference>
<dbReference type="InterPro" id="IPR004095">
    <property type="entry name" value="TGS"/>
</dbReference>
<keyword evidence="5" id="KW-0963">Cytoplasm</keyword>
<dbReference type="AlphaFoldDB" id="A0A834G4J9"/>
<keyword evidence="9" id="KW-0067">ATP-binding</keyword>
<evidence type="ECO:0000256" key="10">
    <source>
        <dbReference type="ARBA" id="ARBA00022917"/>
    </source>
</evidence>
<evidence type="ECO:0000313" key="20">
    <source>
        <dbReference type="Proteomes" id="UP000626092"/>
    </source>
</evidence>
<dbReference type="PANTHER" id="PTHR11451:SF46">
    <property type="entry name" value="THREONINE--TRNA LIGASE"/>
    <property type="match status" value="1"/>
</dbReference>
<dbReference type="InterPro" id="IPR006195">
    <property type="entry name" value="aa-tRNA-synth_II"/>
</dbReference>
<dbReference type="InterPro" id="IPR002314">
    <property type="entry name" value="aa-tRNA-synt_IIb"/>
</dbReference>
<dbReference type="Gene3D" id="3.30.930.10">
    <property type="entry name" value="Bira Bifunctional Protein, Domain 2"/>
    <property type="match status" value="2"/>
</dbReference>
<reference evidence="19" key="1">
    <citation type="submission" date="2019-11" db="EMBL/GenBank/DDBJ databases">
        <authorList>
            <person name="Liu Y."/>
            <person name="Hou J."/>
            <person name="Li T.-Q."/>
            <person name="Guan C.-H."/>
            <person name="Wu X."/>
            <person name="Wu H.-Z."/>
            <person name="Ling F."/>
            <person name="Zhang R."/>
            <person name="Shi X.-G."/>
            <person name="Ren J.-P."/>
            <person name="Chen E.-F."/>
            <person name="Sun J.-M."/>
        </authorList>
    </citation>
    <scope>NUCLEOTIDE SEQUENCE</scope>
    <source>
        <strain evidence="19">Adult_tree_wgs_1</strain>
        <tissue evidence="19">Leaves</tissue>
    </source>
</reference>
<dbReference type="SUPFAM" id="SSF52954">
    <property type="entry name" value="Class II aaRS ABD-related"/>
    <property type="match status" value="2"/>
</dbReference>
<dbReference type="CDD" id="cd00860">
    <property type="entry name" value="ThrRS_anticodon"/>
    <property type="match status" value="1"/>
</dbReference>
<keyword evidence="11" id="KW-0809">Transit peptide</keyword>
<dbReference type="FunFam" id="3.30.980.10:FF:000005">
    <property type="entry name" value="Threonyl-tRNA synthetase, mitochondrial"/>
    <property type="match status" value="1"/>
</dbReference>
<evidence type="ECO:0000313" key="19">
    <source>
        <dbReference type="EMBL" id="KAF7124987.1"/>
    </source>
</evidence>
<evidence type="ECO:0000256" key="3">
    <source>
        <dbReference type="ARBA" id="ARBA00011738"/>
    </source>
</evidence>
<evidence type="ECO:0000259" key="18">
    <source>
        <dbReference type="PROSITE" id="PS51880"/>
    </source>
</evidence>
<proteinExistence type="inferred from homology"/>
<sequence>MRCSFKWRLSFPLLHRAPPRNASRLRPSSSLSPPPPRMGKKPGGGQPAASGPDHPKDEAYLQAVISKRISAFESIKSEQVAHLQSISGDAIKYSLSLSLSLSVSLLLSLWLSLVTLPDGSVKEGKKWMSTPLDIAKGISKSLAANALISKVNEVLWDMSRPLEGDCNLKLYTFESDEGRDTFWHSSAHILGQALEVEYGCKLCIGPCTTRGEGFYYDAFYGELGLNEDHFKRIETGAAKAVGEKQPFERIEVTRDQALEMFSENKFKIEIIRELPEDKTITVYRCGPLVDLCRGPHIPNTSFVKALACLKASSAYWRGNKDRESLQRVYGISYPDQKRLKYDAIAAIDLYPGSCFFLPHGTRIYSKLMEFIRNQYWDRGYQEVITPNIYNMQLWETSGHAANYRENMFLLEIEKQEFGLKPMNCPGHCKMFDHRVRSYRAEALVHPQHRLLWVSGRGSPHGTYRRAQYPAGKASELLWIQDSSYHASTLDFMDLHIRNSSVESPKCDTTRLNDMLSHYLLRIGPVKKSWILPDKMEKETTVEQDFAIYARTLQSRNFHFEVLNSILPCGKLPLRLADFGALHRNEASGALSGLTRVRRFQQDDAHIFCRESQVKDEVKSALEFISHVYEIFGFTFDLKLSTRPEKYLGDLATWDKAEAALTEALNESGKPWEINEADGAFYGPKIDISVSDALNRKFQCATLQLDFQLPSRFNLSYSAEDEAKKERPVMIHRAILGSVERMFAILLEHYKGKWPLWLSPRQAIVCPVSEKSEAYALKVKDQIHQARFYVDVDTSDRTIQKKLIDSSYLQDVGFLFIVSGIGFDYVSSKNKKREISCAQQVREAQLAQYNYILVVGEAEAATGEVSVRVRDKADSSVMMVEEVLNFFRKEVAAFR</sequence>
<dbReference type="Pfam" id="PF07973">
    <property type="entry name" value="tRNA_SAD"/>
    <property type="match status" value="1"/>
</dbReference>
<dbReference type="GO" id="GO:0005759">
    <property type="term" value="C:mitochondrial matrix"/>
    <property type="evidence" value="ECO:0007669"/>
    <property type="project" value="UniProtKB-SubCell"/>
</dbReference>
<gene>
    <name evidence="19" type="ORF">RHSIM_Rhsim12G0048100</name>
</gene>
<keyword evidence="6" id="KW-0597">Phosphoprotein</keyword>
<evidence type="ECO:0000256" key="12">
    <source>
        <dbReference type="ARBA" id="ARBA00023128"/>
    </source>
</evidence>
<dbReference type="GO" id="GO:0004829">
    <property type="term" value="F:threonine-tRNA ligase activity"/>
    <property type="evidence" value="ECO:0007669"/>
    <property type="project" value="UniProtKB-EC"/>
</dbReference>
<evidence type="ECO:0000256" key="7">
    <source>
        <dbReference type="ARBA" id="ARBA00022598"/>
    </source>
</evidence>
<comment type="catalytic activity">
    <reaction evidence="15">
        <text>tRNA(Thr) + L-threonine + ATP = L-threonyl-tRNA(Thr) + AMP + diphosphate + H(+)</text>
        <dbReference type="Rhea" id="RHEA:24624"/>
        <dbReference type="Rhea" id="RHEA-COMP:9670"/>
        <dbReference type="Rhea" id="RHEA-COMP:9704"/>
        <dbReference type="ChEBI" id="CHEBI:15378"/>
        <dbReference type="ChEBI" id="CHEBI:30616"/>
        <dbReference type="ChEBI" id="CHEBI:33019"/>
        <dbReference type="ChEBI" id="CHEBI:57926"/>
        <dbReference type="ChEBI" id="CHEBI:78442"/>
        <dbReference type="ChEBI" id="CHEBI:78534"/>
        <dbReference type="ChEBI" id="CHEBI:456215"/>
        <dbReference type="EC" id="6.1.1.3"/>
    </reaction>
</comment>
<accession>A0A834G4J9</accession>
<dbReference type="SUPFAM" id="SSF55681">
    <property type="entry name" value="Class II aaRS and biotin synthetases"/>
    <property type="match status" value="2"/>
</dbReference>
<dbReference type="InterPro" id="IPR012676">
    <property type="entry name" value="TGS-like"/>
</dbReference>
<protein>
    <recommendedName>
        <fullName evidence="4">threonine--tRNA ligase</fullName>
        <ecNumber evidence="4">6.1.1.3</ecNumber>
    </recommendedName>
    <alternativeName>
        <fullName evidence="14">Threonyl-tRNA synthetase</fullName>
    </alternativeName>
</protein>
<dbReference type="FunFam" id="3.30.930.10:FF:000039">
    <property type="entry name" value="Threonyl-tRNA synthetase, mitochondrial"/>
    <property type="match status" value="1"/>
</dbReference>
<comment type="subunit">
    <text evidence="3">Homodimer.</text>
</comment>
<dbReference type="PROSITE" id="PS51880">
    <property type="entry name" value="TGS"/>
    <property type="match status" value="1"/>
</dbReference>
<evidence type="ECO:0000256" key="14">
    <source>
        <dbReference type="ARBA" id="ARBA00031900"/>
    </source>
</evidence>
<keyword evidence="20" id="KW-1185">Reference proteome</keyword>
<dbReference type="Pfam" id="PF03129">
    <property type="entry name" value="HGTP_anticodon"/>
    <property type="match status" value="2"/>
</dbReference>
<dbReference type="InterPro" id="IPR047246">
    <property type="entry name" value="ThrRS_anticodon"/>
</dbReference>
<feature type="compositionally biased region" description="Low complexity" evidence="16">
    <location>
        <begin position="19"/>
        <end position="31"/>
    </location>
</feature>
<evidence type="ECO:0000256" key="16">
    <source>
        <dbReference type="SAM" id="MobiDB-lite"/>
    </source>
</evidence>
<dbReference type="CDD" id="cd00771">
    <property type="entry name" value="ThrRS_core"/>
    <property type="match status" value="1"/>
</dbReference>
<dbReference type="EMBL" id="WJXA01000012">
    <property type="protein sequence ID" value="KAF7124987.1"/>
    <property type="molecule type" value="Genomic_DNA"/>
</dbReference>
<evidence type="ECO:0000256" key="11">
    <source>
        <dbReference type="ARBA" id="ARBA00022946"/>
    </source>
</evidence>
<evidence type="ECO:0000256" key="5">
    <source>
        <dbReference type="ARBA" id="ARBA00022490"/>
    </source>
</evidence>